<protein>
    <recommendedName>
        <fullName evidence="4">HlyD family secretion protein</fullName>
    </recommendedName>
</protein>
<dbReference type="Proteomes" id="UP000318801">
    <property type="component" value="Unassembled WGS sequence"/>
</dbReference>
<keyword evidence="1" id="KW-0812">Transmembrane</keyword>
<keyword evidence="1" id="KW-0472">Membrane</keyword>
<sequence length="385" mass="40705">MLDNTAIQETASEIAPARVSNKYETEHPPIWMPFTVTVNGHELKGVGLSLVNAIVSGHLPPDAVDRNMIATFTFLFQGYSFNLPADVLIAREFDRPGSYRITFLNPTGPHLPHLRYLMNSYLAGDLVVIDELLRVRSEKNGSPNAAKAAPSRNAAMLMRRASGVFLVSLATLGLVALVGYTLQKRVFVHEVPSLATIEPVGLPLRAPEAGQIVYVNDQAAQGDVVFSLQSVRGEALNFTNPCDCSVFVTPYGETGATVLPGEVIAYVEKGGDEPVLKATMPSDLTKKLMFGGRAVAILPDGSKVALNLTSAMPIEGSSQAESAASFTAAKGVLRAAGMGSTLPVEVIDRTYARFLAAVSKLFGGQADVSAAGDGALQKDGEATGS</sequence>
<dbReference type="OrthoDB" id="8394711at2"/>
<dbReference type="RefSeq" id="WP_141150771.1">
    <property type="nucleotide sequence ID" value="NZ_VHLG01000016.1"/>
</dbReference>
<reference evidence="2 3" key="1">
    <citation type="submission" date="2019-06" db="EMBL/GenBank/DDBJ databases">
        <authorList>
            <person name="Li M."/>
        </authorList>
    </citation>
    <scope>NUCLEOTIDE SEQUENCE [LARGE SCALE GENOMIC DNA]</scope>
    <source>
        <strain evidence="2 3">BGMRC2036</strain>
    </source>
</reference>
<comment type="caution">
    <text evidence="2">The sequence shown here is derived from an EMBL/GenBank/DDBJ whole genome shotgun (WGS) entry which is preliminary data.</text>
</comment>
<keyword evidence="1" id="KW-1133">Transmembrane helix</keyword>
<evidence type="ECO:0008006" key="4">
    <source>
        <dbReference type="Google" id="ProtNLM"/>
    </source>
</evidence>
<feature type="transmembrane region" description="Helical" evidence="1">
    <location>
        <begin position="161"/>
        <end position="182"/>
    </location>
</feature>
<evidence type="ECO:0000313" key="3">
    <source>
        <dbReference type="Proteomes" id="UP000318801"/>
    </source>
</evidence>
<dbReference type="EMBL" id="VHLG01000016">
    <property type="protein sequence ID" value="TPW27671.1"/>
    <property type="molecule type" value="Genomic_DNA"/>
</dbReference>
<evidence type="ECO:0000313" key="2">
    <source>
        <dbReference type="EMBL" id="TPW27671.1"/>
    </source>
</evidence>
<keyword evidence="3" id="KW-1185">Reference proteome</keyword>
<accession>A0A506U331</accession>
<proteinExistence type="predicted"/>
<dbReference type="AlphaFoldDB" id="A0A506U331"/>
<name>A0A506U331_9HYPH</name>
<gene>
    <name evidence="2" type="ORF">FJU08_19745</name>
</gene>
<organism evidence="2 3">
    <name type="scientific">Martelella alba</name>
    <dbReference type="NCBI Taxonomy" id="2590451"/>
    <lineage>
        <taxon>Bacteria</taxon>
        <taxon>Pseudomonadati</taxon>
        <taxon>Pseudomonadota</taxon>
        <taxon>Alphaproteobacteria</taxon>
        <taxon>Hyphomicrobiales</taxon>
        <taxon>Aurantimonadaceae</taxon>
        <taxon>Martelella</taxon>
    </lineage>
</organism>
<evidence type="ECO:0000256" key="1">
    <source>
        <dbReference type="SAM" id="Phobius"/>
    </source>
</evidence>